<dbReference type="InterPro" id="IPR045851">
    <property type="entry name" value="AMP-bd_C_sf"/>
</dbReference>
<feature type="domain" description="Corticotropin-releasing factor" evidence="5">
    <location>
        <begin position="20"/>
        <end position="60"/>
    </location>
</feature>
<dbReference type="SMART" id="SM00039">
    <property type="entry name" value="CRF"/>
    <property type="match status" value="1"/>
</dbReference>
<evidence type="ECO:0000313" key="7">
    <source>
        <dbReference type="Proteomes" id="UP001162156"/>
    </source>
</evidence>
<keyword evidence="3" id="KW-0964">Secreted</keyword>
<evidence type="ECO:0000259" key="5">
    <source>
        <dbReference type="SMART" id="SM00039"/>
    </source>
</evidence>
<evidence type="ECO:0000256" key="3">
    <source>
        <dbReference type="ARBA" id="ARBA00022525"/>
    </source>
</evidence>
<reference evidence="6" key="1">
    <citation type="journal article" date="2023" name="Insect Mol. Biol.">
        <title>Genome sequencing provides insights into the evolution of gene families encoding plant cell wall-degrading enzymes in longhorned beetles.</title>
        <authorList>
            <person name="Shin N.R."/>
            <person name="Okamura Y."/>
            <person name="Kirsch R."/>
            <person name="Pauchet Y."/>
        </authorList>
    </citation>
    <scope>NUCLEOTIDE SEQUENCE</scope>
    <source>
        <strain evidence="6">RBIC_L_NR</strain>
    </source>
</reference>
<comment type="caution">
    <text evidence="6">The sequence shown here is derived from an EMBL/GenBank/DDBJ whole genome shotgun (WGS) entry which is preliminary data.</text>
</comment>
<name>A0AAV8ZVI2_9CUCU</name>
<keyword evidence="4" id="KW-0372">Hormone</keyword>
<dbReference type="GO" id="GO:0005179">
    <property type="term" value="F:hormone activity"/>
    <property type="evidence" value="ECO:0007669"/>
    <property type="project" value="UniProtKB-KW"/>
</dbReference>
<protein>
    <recommendedName>
        <fullName evidence="5">Corticotropin-releasing factor domain-containing protein</fullName>
    </recommendedName>
</protein>
<dbReference type="SUPFAM" id="SSF56801">
    <property type="entry name" value="Acetyl-CoA synthetase-like"/>
    <property type="match status" value="1"/>
</dbReference>
<dbReference type="CDD" id="cd05941">
    <property type="entry name" value="MCS"/>
    <property type="match status" value="1"/>
</dbReference>
<dbReference type="Pfam" id="PF13193">
    <property type="entry name" value="AMP-binding_C"/>
    <property type="match status" value="1"/>
</dbReference>
<organism evidence="6 7">
    <name type="scientific">Rhamnusium bicolor</name>
    <dbReference type="NCBI Taxonomy" id="1586634"/>
    <lineage>
        <taxon>Eukaryota</taxon>
        <taxon>Metazoa</taxon>
        <taxon>Ecdysozoa</taxon>
        <taxon>Arthropoda</taxon>
        <taxon>Hexapoda</taxon>
        <taxon>Insecta</taxon>
        <taxon>Pterygota</taxon>
        <taxon>Neoptera</taxon>
        <taxon>Endopterygota</taxon>
        <taxon>Coleoptera</taxon>
        <taxon>Polyphaga</taxon>
        <taxon>Cucujiformia</taxon>
        <taxon>Chrysomeloidea</taxon>
        <taxon>Cerambycidae</taxon>
        <taxon>Lepturinae</taxon>
        <taxon>Rhagiini</taxon>
        <taxon>Rhamnusium</taxon>
    </lineage>
</organism>
<dbReference type="Proteomes" id="UP001162156">
    <property type="component" value="Unassembled WGS sequence"/>
</dbReference>
<dbReference type="PANTHER" id="PTHR43201:SF8">
    <property type="entry name" value="ACYL-COA SYNTHETASE FAMILY MEMBER 3"/>
    <property type="match status" value="1"/>
</dbReference>
<comment type="similarity">
    <text evidence="2">Belongs to the ATP-dependent AMP-binding enzyme family.</text>
</comment>
<dbReference type="GO" id="GO:0006631">
    <property type="term" value="P:fatty acid metabolic process"/>
    <property type="evidence" value="ECO:0007669"/>
    <property type="project" value="TreeGrafter"/>
</dbReference>
<dbReference type="AlphaFoldDB" id="A0AAV8ZVI2"/>
<dbReference type="EMBL" id="JANEYF010000250">
    <property type="protein sequence ID" value="KAJ8971132.1"/>
    <property type="molecule type" value="Genomic_DNA"/>
</dbReference>
<evidence type="ECO:0000313" key="6">
    <source>
        <dbReference type="EMBL" id="KAJ8971132.1"/>
    </source>
</evidence>
<gene>
    <name evidence="6" type="ORF">NQ314_000864</name>
</gene>
<evidence type="ECO:0000256" key="2">
    <source>
        <dbReference type="ARBA" id="ARBA00006432"/>
    </source>
</evidence>
<keyword evidence="7" id="KW-1185">Reference proteome</keyword>
<proteinExistence type="inferred from homology"/>
<dbReference type="Gene3D" id="3.40.50.12780">
    <property type="entry name" value="N-terminal domain of ligase-like"/>
    <property type="match status" value="1"/>
</dbReference>
<comment type="subcellular location">
    <subcellularLocation>
        <location evidence="1">Secreted</location>
    </subcellularLocation>
</comment>
<dbReference type="Pfam" id="PF00501">
    <property type="entry name" value="AMP-binding"/>
    <property type="match status" value="2"/>
</dbReference>
<evidence type="ECO:0000256" key="1">
    <source>
        <dbReference type="ARBA" id="ARBA00004613"/>
    </source>
</evidence>
<dbReference type="PANTHER" id="PTHR43201">
    <property type="entry name" value="ACYL-COA SYNTHETASE"/>
    <property type="match status" value="1"/>
</dbReference>
<dbReference type="InterPro" id="IPR000187">
    <property type="entry name" value="CRF"/>
</dbReference>
<dbReference type="GO" id="GO:0005576">
    <property type="term" value="C:extracellular region"/>
    <property type="evidence" value="ECO:0007669"/>
    <property type="project" value="UniProtKB-SubCell"/>
</dbReference>
<dbReference type="InterPro" id="IPR025110">
    <property type="entry name" value="AMP-bd_C"/>
</dbReference>
<accession>A0AAV8ZVI2</accession>
<evidence type="ECO:0000256" key="4">
    <source>
        <dbReference type="ARBA" id="ARBA00022702"/>
    </source>
</evidence>
<dbReference type="GO" id="GO:0031956">
    <property type="term" value="F:medium-chain fatty acid-CoA ligase activity"/>
    <property type="evidence" value="ECO:0007669"/>
    <property type="project" value="TreeGrafter"/>
</dbReference>
<dbReference type="Gene3D" id="3.30.300.30">
    <property type="match status" value="1"/>
</dbReference>
<sequence length="593" mass="66604">MSNDLSLEPRSKRAGRLGESGGSLSIVNSLDVLRNRLLLEIARKKAKEGANRNRQMLMNLGKRAFFQRTAGYYGSNVSKHTGIVPLFANAKKFSNKIALRDSAGSYTYGNIFDSAKELSDKISSQLNGRTNERVLFLCSNDVTYVISLWAIWVSGQIAVPLSPLHPQNILQYYANDTSSKLLVTTSQHKEIMTELSKTTNIKLYIINEELQTKTRDKQATGPKHLDGVVLSHKNLSVQSTTLLDAWKWSSKDVILHTLPLHHVHGTVNALFCPLHVGATTLMLPKFSAQNVWSHLLGRNKDLQNEQISVFMAVPTIYSKLVEEYEKNLKNERDHVRDHLQNKVRLMVSGSAPLPVPLYKKWLEISGQRLLERYGMTEIGMCLSNEYDSDRAPGYVGVPLPGVSIRLSENVNDSYKTLLECTNEKGVITFNKMVENNVNGELLVKGEGIFKEYFNKPEVTKKEFTEDGWFKTGDMCEYSPEKYKFRMLGRTSVDIIKSGGYKISALQIETKLLAHPDIAECVVLGISDDVWGEKIAAVIVPRSGSYITLDGLREWAADKMPKYSLPSVLEIVKEIPKNAMGKVNKKELVKSIFK</sequence>
<dbReference type="Pfam" id="PF00473">
    <property type="entry name" value="CRF"/>
    <property type="match status" value="1"/>
</dbReference>
<dbReference type="InterPro" id="IPR000873">
    <property type="entry name" value="AMP-dep_synth/lig_dom"/>
</dbReference>
<dbReference type="InterPro" id="IPR042099">
    <property type="entry name" value="ANL_N_sf"/>
</dbReference>